<keyword evidence="3" id="KW-0378">Hydrolase</keyword>
<keyword evidence="3" id="KW-0645">Protease</keyword>
<comment type="caution">
    <text evidence="3">The sequence shown here is derived from an EMBL/GenBank/DDBJ whole genome shotgun (WGS) entry which is preliminary data.</text>
</comment>
<dbReference type="EMBL" id="JBHGPK010000008">
    <property type="protein sequence ID" value="MFC2251942.1"/>
    <property type="molecule type" value="Genomic_DNA"/>
</dbReference>
<dbReference type="Proteomes" id="UP001595190">
    <property type="component" value="Unassembled WGS sequence"/>
</dbReference>
<feature type="domain" description="FHA" evidence="2">
    <location>
        <begin position="912"/>
        <end position="981"/>
    </location>
</feature>
<feature type="compositionally biased region" description="Low complexity" evidence="1">
    <location>
        <begin position="623"/>
        <end position="650"/>
    </location>
</feature>
<evidence type="ECO:0000259" key="2">
    <source>
        <dbReference type="PROSITE" id="PS50006"/>
    </source>
</evidence>
<evidence type="ECO:0000313" key="3">
    <source>
        <dbReference type="EMBL" id="MFC2251942.1"/>
    </source>
</evidence>
<dbReference type="InterPro" id="IPR013230">
    <property type="entry name" value="Peptidase_M15A_C"/>
</dbReference>
<dbReference type="InterPro" id="IPR000253">
    <property type="entry name" value="FHA_dom"/>
</dbReference>
<evidence type="ECO:0000256" key="1">
    <source>
        <dbReference type="SAM" id="MobiDB-lite"/>
    </source>
</evidence>
<dbReference type="RefSeq" id="WP_394312489.1">
    <property type="nucleotide sequence ID" value="NZ_JBHGPK010000008.1"/>
</dbReference>
<dbReference type="SUPFAM" id="SSF53474">
    <property type="entry name" value="alpha/beta-Hydrolases"/>
    <property type="match status" value="1"/>
</dbReference>
<sequence length="1233" mass="130842">MPRGRFQTRLVSSGQTDIEGLSPATKALLDGMVAAGVVPELKVKSGRRDEAANAAAGGAKGSQHLAGNALDIDIAGKSDAEKAAILAAAVAGGARGIGLYAGGRSLHVDTRQAPTVWGLDGADAYRGLKKPDGTPDIEATLAKAPAWARPTLQKLYGEPDGTLPLPAFGETPVDASPGALDYFGLVRRHESGGNDQAASRGPDGQTIAVGRYQFTAGTWAALAQKHPGLELSADGRSDPGQQDRAMRALTADNQVALAKAGLPITGANTYMAHFLGAAGAVKFLQALQEDPDQSAADLFPAAAASNKGVFYDHNSGGARSLTEVYRRQTAMFGADAGQPVYSAGPGYADAPADPAFADISPRDQDRLLDQATTRRREGESLSRGALESGVRDATRDLTTIGRHDGPLPGIAYFTKAYGPQAGARRHADFQRIVDLGADIDAIKAMTPAEQTAWLARFAPQGDGPDPDGARDRHARAEQAIALNLAFRSKDPNAYIRALNPRIDQLWTEAGTSPERLKTALSATNAAMDRLGMPVEERRLIPKAMVDQALAAFGDRSKPMAQRLAPLRAALVAGADPKAQQAIFGQMVSAGLPPMLEYAAIAYARGDASLAERFATAALGSPDASGRATSSADDASSASPAAAANTAAGPAPMRSLSGPAIDLGPAAAQALGSSLTGDERSSRAETVRARMIEDATSNNGGDRPAAIAQTDRDLASLQGDGWAPGMFMRERGGPVAVQVAQAASIDTSKSGTQTPVSDLPPVAGQWNQQGGLPAKASADYGALSPEQVDQLPDSKLYDAYLQAKSRGAPQLSGSLAREIHKNQEEFIAKNYPRLQKYTEDEPYAEAVYDTNQLDDKDSAPQPKGNIERLPLDAGDLTERLGIPKEALTSKMLRDDDTGFRAVLYLNKKTQRYILVGRDTQPHSIVDWLTNFENKDKLTSQYHAILNLAKTLDANGIKFDLAGYSKGGGMAQYAGAYIKGARIRVFNSAGVPDVAKDWIGGVGSMDDIKPRTRAYSAEKDFITELNQRSADAESKSQIYLAAKVQYDNAFSGVSGGGLLGGNISDFADQYSKQLGLDDKLAAATEAQQALIAKAQFLRDRLAGGRAWGIALDSSIKIQYENPNKKNTPQDDVEYLKKRRKALNILDNMIAEYKKNPWGSGPFPPVRANNIEVVSDSEGMVSQIFSSPPLKYLRNSENVAGLSQHTPGNFLHPMQSYISKSRAIMKTYVNNSNEYN</sequence>
<dbReference type="InterPro" id="IPR009045">
    <property type="entry name" value="Zn_M74/Hedgehog-like"/>
</dbReference>
<dbReference type="Gene3D" id="3.30.1380.10">
    <property type="match status" value="1"/>
</dbReference>
<dbReference type="InterPro" id="IPR029058">
    <property type="entry name" value="AB_hydrolase_fold"/>
</dbReference>
<reference evidence="3 4" key="1">
    <citation type="submission" date="2024-09" db="EMBL/GenBank/DDBJ databases">
        <title>Description of Labrys sedimenti sp. nov., isolated from a diclofenac-degrading enrichment culture, and genome-based reclassification of Labrys portucalensis as a later heterotypic synonym of Labrys neptuniae.</title>
        <authorList>
            <person name="Tancsics A."/>
            <person name="Csepanyi A."/>
        </authorList>
    </citation>
    <scope>NUCLEOTIDE SEQUENCE [LARGE SCALE GENOMIC DNA]</scope>
    <source>
        <strain evidence="3 4">LMG 23412</strain>
    </source>
</reference>
<accession>A0ABV6ZIG8</accession>
<dbReference type="Pfam" id="PF08291">
    <property type="entry name" value="Peptidase_M15_3"/>
    <property type="match status" value="1"/>
</dbReference>
<feature type="region of interest" description="Disordered" evidence="1">
    <location>
        <begin position="620"/>
        <end position="659"/>
    </location>
</feature>
<dbReference type="Gene3D" id="1.10.530.10">
    <property type="match status" value="1"/>
</dbReference>
<keyword evidence="3" id="KW-0121">Carboxypeptidase</keyword>
<gene>
    <name evidence="3" type="ORF">ACETRX_20070</name>
</gene>
<proteinExistence type="predicted"/>
<dbReference type="PROSITE" id="PS50006">
    <property type="entry name" value="FHA_DOMAIN"/>
    <property type="match status" value="1"/>
</dbReference>
<evidence type="ECO:0000313" key="4">
    <source>
        <dbReference type="Proteomes" id="UP001595190"/>
    </source>
</evidence>
<protein>
    <submittedName>
        <fullName evidence="3">D-Ala-D-Ala carboxypeptidase family metallohydrolase</fullName>
    </submittedName>
</protein>
<organism evidence="3 4">
    <name type="scientific">Labrys neptuniae</name>
    <dbReference type="NCBI Taxonomy" id="376174"/>
    <lineage>
        <taxon>Bacteria</taxon>
        <taxon>Pseudomonadati</taxon>
        <taxon>Pseudomonadota</taxon>
        <taxon>Alphaproteobacteria</taxon>
        <taxon>Hyphomicrobiales</taxon>
        <taxon>Xanthobacteraceae</taxon>
        <taxon>Labrys</taxon>
    </lineage>
</organism>
<name>A0ABV6ZIG8_9HYPH</name>
<dbReference type="GO" id="GO:0004180">
    <property type="term" value="F:carboxypeptidase activity"/>
    <property type="evidence" value="ECO:0007669"/>
    <property type="project" value="UniProtKB-KW"/>
</dbReference>
<dbReference type="Pfam" id="PF26363">
    <property type="entry name" value="Phospholipase-like"/>
    <property type="match status" value="1"/>
</dbReference>
<dbReference type="SUPFAM" id="SSF55166">
    <property type="entry name" value="Hedgehog/DD-peptidase"/>
    <property type="match status" value="1"/>
</dbReference>